<protein>
    <submittedName>
        <fullName evidence="1">Uncharacterized protein</fullName>
    </submittedName>
</protein>
<dbReference type="EMBL" id="BK015535">
    <property type="protein sequence ID" value="DAE11736.1"/>
    <property type="molecule type" value="Genomic_DNA"/>
</dbReference>
<accession>A0A8S5PYA5</accession>
<sequence length="63" mass="7501">MLTNHKTCVTINTERNERGNQMEWFFVGRVEAMGVGYDEYTNEDNTKCRQVWDDGYEEIFEIS</sequence>
<organism evidence="1">
    <name type="scientific">Siphoviridae sp. ct2vX3</name>
    <dbReference type="NCBI Taxonomy" id="2825318"/>
    <lineage>
        <taxon>Viruses</taxon>
        <taxon>Duplodnaviria</taxon>
        <taxon>Heunggongvirae</taxon>
        <taxon>Uroviricota</taxon>
        <taxon>Caudoviricetes</taxon>
    </lineage>
</organism>
<reference evidence="1" key="1">
    <citation type="journal article" date="2021" name="Proc. Natl. Acad. Sci. U.S.A.">
        <title>A Catalog of Tens of Thousands of Viruses from Human Metagenomes Reveals Hidden Associations with Chronic Diseases.</title>
        <authorList>
            <person name="Tisza M.J."/>
            <person name="Buck C.B."/>
        </authorList>
    </citation>
    <scope>NUCLEOTIDE SEQUENCE</scope>
    <source>
        <strain evidence="1">Ct2vX3</strain>
    </source>
</reference>
<proteinExistence type="predicted"/>
<evidence type="ECO:0000313" key="1">
    <source>
        <dbReference type="EMBL" id="DAE11736.1"/>
    </source>
</evidence>
<name>A0A8S5PYA5_9CAUD</name>